<dbReference type="Proteomes" id="UP001476798">
    <property type="component" value="Unassembled WGS sequence"/>
</dbReference>
<proteinExistence type="predicted"/>
<dbReference type="EMBL" id="JAHRIO010034147">
    <property type="protein sequence ID" value="MEQ2169808.1"/>
    <property type="molecule type" value="Genomic_DNA"/>
</dbReference>
<evidence type="ECO:0000313" key="2">
    <source>
        <dbReference type="EMBL" id="MEQ2169808.1"/>
    </source>
</evidence>
<keyword evidence="3" id="KW-1185">Reference proteome</keyword>
<name>A0ABV0NEK8_9TELE</name>
<evidence type="ECO:0008006" key="4">
    <source>
        <dbReference type="Google" id="ProtNLM"/>
    </source>
</evidence>
<evidence type="ECO:0000256" key="1">
    <source>
        <dbReference type="SAM" id="MobiDB-lite"/>
    </source>
</evidence>
<organism evidence="2 3">
    <name type="scientific">Goodea atripinnis</name>
    <dbReference type="NCBI Taxonomy" id="208336"/>
    <lineage>
        <taxon>Eukaryota</taxon>
        <taxon>Metazoa</taxon>
        <taxon>Chordata</taxon>
        <taxon>Craniata</taxon>
        <taxon>Vertebrata</taxon>
        <taxon>Euteleostomi</taxon>
        <taxon>Actinopterygii</taxon>
        <taxon>Neopterygii</taxon>
        <taxon>Teleostei</taxon>
        <taxon>Neoteleostei</taxon>
        <taxon>Acanthomorphata</taxon>
        <taxon>Ovalentaria</taxon>
        <taxon>Atherinomorphae</taxon>
        <taxon>Cyprinodontiformes</taxon>
        <taxon>Goodeidae</taxon>
        <taxon>Goodea</taxon>
    </lineage>
</organism>
<feature type="region of interest" description="Disordered" evidence="1">
    <location>
        <begin position="68"/>
        <end position="87"/>
    </location>
</feature>
<reference evidence="2 3" key="1">
    <citation type="submission" date="2021-06" db="EMBL/GenBank/DDBJ databases">
        <authorList>
            <person name="Palmer J.M."/>
        </authorList>
    </citation>
    <scope>NUCLEOTIDE SEQUENCE [LARGE SCALE GENOMIC DNA]</scope>
    <source>
        <strain evidence="2 3">GA_2019</strain>
        <tissue evidence="2">Muscle</tissue>
    </source>
</reference>
<accession>A0ABV0NEK8</accession>
<sequence length="131" mass="14446">MMLPAPCFPSGMVCLGIVQCWFIAMKPGKGQMSSKWKAVVLIPASLRIRRGNSFIRLTRRNFSITAAPNKQGKKQETQSCSGRTKSNNTVAESHTIEVHSKIHGRLSYPVAKVHCQCIGKVFTVLAYVVPT</sequence>
<feature type="compositionally biased region" description="Polar residues" evidence="1">
    <location>
        <begin position="77"/>
        <end position="87"/>
    </location>
</feature>
<evidence type="ECO:0000313" key="3">
    <source>
        <dbReference type="Proteomes" id="UP001476798"/>
    </source>
</evidence>
<gene>
    <name evidence="2" type="ORF">GOODEAATRI_028984</name>
</gene>
<comment type="caution">
    <text evidence="2">The sequence shown here is derived from an EMBL/GenBank/DDBJ whole genome shotgun (WGS) entry which is preliminary data.</text>
</comment>
<protein>
    <recommendedName>
        <fullName evidence="4">Secreted protein</fullName>
    </recommendedName>
</protein>